<dbReference type="AlphaFoldDB" id="A0A6A4IFG9"/>
<feature type="region of interest" description="Disordered" evidence="1">
    <location>
        <begin position="260"/>
        <end position="285"/>
    </location>
</feature>
<sequence>MASISIDVSAIVREVRSLVTEIKNERTAEKEKAKAAQMLVYRSLSLHPALDRMHPPTGMLADVDWYTELRFSFTSGIFRKLGQNEHFRRMALLGDTGTRARIMMLLLWIIGHRLAEDSVAKLLSTAMGDAIRRDGNLDLEAELVSLDSVKRVLTSLQKMIKTKIPLPPDRNPFQGRDYNITDEDLALPRSELWGYELPEEQQYEYNIRRNPVLLLRPLSGKIIIPETKLTMLIIQWAACNFGLGKKVYSAQDIDHEAFWNADPPLSTNQDDDGDDDHISDWSSSSSKDSFAFEAHAGVGDPPYESMWEDEPMEDWVHSRFCSAYGVHAWAHQSFVRVLLFNSFSASQTLPTSSHISKAVHVANQLSCRLPMDILQYAEQFIVARSLLVWRETYADKPWKPEFRVLPPEERGLLVIFVDALRWDEAQSWIDVEHPSVFGDVREFLMNPLRYCQDSPDILALPRLASQYTPSGINVLPELDSDICICGECPAISSQLPASLESFRHQYFSITSFRPQDCNALARTWEPMISAAEEWLEDLVSRVECQFTLFHVVARP</sequence>
<evidence type="ECO:0000313" key="2">
    <source>
        <dbReference type="EMBL" id="KAE9407544.1"/>
    </source>
</evidence>
<dbReference type="OrthoDB" id="3265206at2759"/>
<name>A0A6A4IFG9_9AGAR</name>
<evidence type="ECO:0000256" key="1">
    <source>
        <dbReference type="SAM" id="MobiDB-lite"/>
    </source>
</evidence>
<gene>
    <name evidence="2" type="ORF">BT96DRAFT_986537</name>
</gene>
<reference evidence="2" key="1">
    <citation type="journal article" date="2019" name="Environ. Microbiol.">
        <title>Fungal ecological strategies reflected in gene transcription - a case study of two litter decomposers.</title>
        <authorList>
            <person name="Barbi F."/>
            <person name="Kohler A."/>
            <person name="Barry K."/>
            <person name="Baskaran P."/>
            <person name="Daum C."/>
            <person name="Fauchery L."/>
            <person name="Ihrmark K."/>
            <person name="Kuo A."/>
            <person name="LaButti K."/>
            <person name="Lipzen A."/>
            <person name="Morin E."/>
            <person name="Grigoriev I.V."/>
            <person name="Henrissat B."/>
            <person name="Lindahl B."/>
            <person name="Martin F."/>
        </authorList>
    </citation>
    <scope>NUCLEOTIDE SEQUENCE</scope>
    <source>
        <strain evidence="2">JB14</strain>
    </source>
</reference>
<organism evidence="2 3">
    <name type="scientific">Gymnopus androsaceus JB14</name>
    <dbReference type="NCBI Taxonomy" id="1447944"/>
    <lineage>
        <taxon>Eukaryota</taxon>
        <taxon>Fungi</taxon>
        <taxon>Dikarya</taxon>
        <taxon>Basidiomycota</taxon>
        <taxon>Agaricomycotina</taxon>
        <taxon>Agaricomycetes</taxon>
        <taxon>Agaricomycetidae</taxon>
        <taxon>Agaricales</taxon>
        <taxon>Marasmiineae</taxon>
        <taxon>Omphalotaceae</taxon>
        <taxon>Gymnopus</taxon>
    </lineage>
</organism>
<evidence type="ECO:0000313" key="3">
    <source>
        <dbReference type="Proteomes" id="UP000799118"/>
    </source>
</evidence>
<protein>
    <submittedName>
        <fullName evidence="2">Uncharacterized protein</fullName>
    </submittedName>
</protein>
<accession>A0A6A4IFG9</accession>
<dbReference type="EMBL" id="ML769395">
    <property type="protein sequence ID" value="KAE9407544.1"/>
    <property type="molecule type" value="Genomic_DNA"/>
</dbReference>
<keyword evidence="3" id="KW-1185">Reference proteome</keyword>
<proteinExistence type="predicted"/>
<dbReference type="Proteomes" id="UP000799118">
    <property type="component" value="Unassembled WGS sequence"/>
</dbReference>